<accession>A0A9P5CNH2</accession>
<organism evidence="2 3">
    <name type="scientific">Cryphonectria parasitica (strain ATCC 38755 / EP155)</name>
    <dbReference type="NCBI Taxonomy" id="660469"/>
    <lineage>
        <taxon>Eukaryota</taxon>
        <taxon>Fungi</taxon>
        <taxon>Dikarya</taxon>
        <taxon>Ascomycota</taxon>
        <taxon>Pezizomycotina</taxon>
        <taxon>Sordariomycetes</taxon>
        <taxon>Sordariomycetidae</taxon>
        <taxon>Diaporthales</taxon>
        <taxon>Cryphonectriaceae</taxon>
        <taxon>Cryphonectria-Endothia species complex</taxon>
        <taxon>Cryphonectria</taxon>
    </lineage>
</organism>
<sequence length="140" mass="15613">DMPICLCMRYGIHTFSLLVSPLSTFSDITAELIFAIRDRDRNGDPNNQGLSARSGAPPKPLPSSDQDVRISYGVLRDPNDSEKGWTDLKIQGDETPVKKGLKNSSLVAFVIRDPNDLDKPPEFVVQWPQLSPDDDEDEEE</sequence>
<gene>
    <name evidence="2" type="ORF">M406DRAFT_243845</name>
</gene>
<evidence type="ECO:0000313" key="2">
    <source>
        <dbReference type="EMBL" id="KAF3764136.1"/>
    </source>
</evidence>
<dbReference type="GeneID" id="63833362"/>
<dbReference type="EMBL" id="MU032348">
    <property type="protein sequence ID" value="KAF3764136.1"/>
    <property type="molecule type" value="Genomic_DNA"/>
</dbReference>
<feature type="region of interest" description="Disordered" evidence="1">
    <location>
        <begin position="38"/>
        <end position="68"/>
    </location>
</feature>
<feature type="non-terminal residue" evidence="2">
    <location>
        <position position="140"/>
    </location>
</feature>
<protein>
    <submittedName>
        <fullName evidence="2">Uncharacterized protein</fullName>
    </submittedName>
</protein>
<evidence type="ECO:0000256" key="1">
    <source>
        <dbReference type="SAM" id="MobiDB-lite"/>
    </source>
</evidence>
<reference evidence="2" key="1">
    <citation type="journal article" date="2020" name="Phytopathology">
        <title>Genome sequence of the chestnut blight fungus Cryphonectria parasitica EP155: A fundamental resource for an archetypical invasive plant pathogen.</title>
        <authorList>
            <person name="Crouch J.A."/>
            <person name="Dawe A."/>
            <person name="Aerts A."/>
            <person name="Barry K."/>
            <person name="Churchill A.C.L."/>
            <person name="Grimwood J."/>
            <person name="Hillman B."/>
            <person name="Milgroom M.G."/>
            <person name="Pangilinan J."/>
            <person name="Smith M."/>
            <person name="Salamov A."/>
            <person name="Schmutz J."/>
            <person name="Yadav J."/>
            <person name="Grigoriev I.V."/>
            <person name="Nuss D."/>
        </authorList>
    </citation>
    <scope>NUCLEOTIDE SEQUENCE</scope>
    <source>
        <strain evidence="2">EP155</strain>
    </source>
</reference>
<dbReference type="Proteomes" id="UP000803844">
    <property type="component" value="Unassembled WGS sequence"/>
</dbReference>
<dbReference type="AlphaFoldDB" id="A0A9P5CNH2"/>
<proteinExistence type="predicted"/>
<name>A0A9P5CNH2_CRYP1</name>
<dbReference type="RefSeq" id="XP_040775097.1">
    <property type="nucleotide sequence ID" value="XM_040916233.1"/>
</dbReference>
<keyword evidence="3" id="KW-1185">Reference proteome</keyword>
<feature type="non-terminal residue" evidence="2">
    <location>
        <position position="1"/>
    </location>
</feature>
<dbReference type="OrthoDB" id="5376498at2759"/>
<evidence type="ECO:0000313" key="3">
    <source>
        <dbReference type="Proteomes" id="UP000803844"/>
    </source>
</evidence>
<feature type="region of interest" description="Disordered" evidence="1">
    <location>
        <begin position="114"/>
        <end position="140"/>
    </location>
</feature>
<comment type="caution">
    <text evidence="2">The sequence shown here is derived from an EMBL/GenBank/DDBJ whole genome shotgun (WGS) entry which is preliminary data.</text>
</comment>